<dbReference type="PROSITE" id="PS51257">
    <property type="entry name" value="PROKAR_LIPOPROTEIN"/>
    <property type="match status" value="1"/>
</dbReference>
<evidence type="ECO:0000256" key="2">
    <source>
        <dbReference type="ARBA" id="ARBA00022723"/>
    </source>
</evidence>
<dbReference type="SUPFAM" id="SSF53850">
    <property type="entry name" value="Periplasmic binding protein-like II"/>
    <property type="match status" value="1"/>
</dbReference>
<dbReference type="PANTHER" id="PTHR30632:SF0">
    <property type="entry name" value="SULFATE-BINDING PROTEIN"/>
    <property type="match status" value="1"/>
</dbReference>
<keyword evidence="2 4" id="KW-0479">Metal-binding</keyword>
<feature type="binding site" evidence="4">
    <location>
        <position position="183"/>
    </location>
    <ligand>
        <name>molybdate</name>
        <dbReference type="ChEBI" id="CHEBI:36264"/>
    </ligand>
</feature>
<organism evidence="6 7">
    <name type="scientific">Actinoallomurus bryophytorum</name>
    <dbReference type="NCBI Taxonomy" id="1490222"/>
    <lineage>
        <taxon>Bacteria</taxon>
        <taxon>Bacillati</taxon>
        <taxon>Actinomycetota</taxon>
        <taxon>Actinomycetes</taxon>
        <taxon>Streptosporangiales</taxon>
        <taxon>Thermomonosporaceae</taxon>
        <taxon>Actinoallomurus</taxon>
    </lineage>
</organism>
<comment type="caution">
    <text evidence="6">The sequence shown here is derived from an EMBL/GenBank/DDBJ whole genome shotgun (WGS) entry which is preliminary data.</text>
</comment>
<dbReference type="RefSeq" id="WP_342781059.1">
    <property type="nucleotide sequence ID" value="NZ_VFOZ01000003.1"/>
</dbReference>
<dbReference type="NCBIfam" id="TIGR01256">
    <property type="entry name" value="modA"/>
    <property type="match status" value="1"/>
</dbReference>
<gene>
    <name evidence="6" type="ORF">FB559_8473</name>
</gene>
<feature type="binding site" evidence="4">
    <location>
        <position position="201"/>
    </location>
    <ligand>
        <name>molybdate</name>
        <dbReference type="ChEBI" id="CHEBI:36264"/>
    </ligand>
</feature>
<proteinExistence type="inferred from homology"/>
<feature type="binding site" evidence="4">
    <location>
        <position position="52"/>
    </location>
    <ligand>
        <name>molybdate</name>
        <dbReference type="ChEBI" id="CHEBI:36264"/>
    </ligand>
</feature>
<dbReference type="AlphaFoldDB" id="A0A543BSS5"/>
<feature type="chain" id="PRO_5022147990" evidence="5">
    <location>
        <begin position="25"/>
        <end position="265"/>
    </location>
</feature>
<accession>A0A543BSS5</accession>
<dbReference type="Proteomes" id="UP000316096">
    <property type="component" value="Unassembled WGS sequence"/>
</dbReference>
<evidence type="ECO:0000256" key="5">
    <source>
        <dbReference type="SAM" id="SignalP"/>
    </source>
</evidence>
<name>A0A543BSS5_9ACTN</name>
<evidence type="ECO:0000313" key="7">
    <source>
        <dbReference type="Proteomes" id="UP000316096"/>
    </source>
</evidence>
<feature type="binding site" evidence="4">
    <location>
        <position position="80"/>
    </location>
    <ligand>
        <name>molybdate</name>
        <dbReference type="ChEBI" id="CHEBI:36264"/>
    </ligand>
</feature>
<evidence type="ECO:0000256" key="4">
    <source>
        <dbReference type="PIRSR" id="PIRSR004846-1"/>
    </source>
</evidence>
<dbReference type="GO" id="GO:0046872">
    <property type="term" value="F:metal ion binding"/>
    <property type="evidence" value="ECO:0007669"/>
    <property type="project" value="UniProtKB-KW"/>
</dbReference>
<feature type="signal peptide" evidence="5">
    <location>
        <begin position="1"/>
        <end position="24"/>
    </location>
</feature>
<reference evidence="6 7" key="1">
    <citation type="submission" date="2019-06" db="EMBL/GenBank/DDBJ databases">
        <title>Sequencing the genomes of 1000 actinobacteria strains.</title>
        <authorList>
            <person name="Klenk H.-P."/>
        </authorList>
    </citation>
    <scope>NUCLEOTIDE SEQUENCE [LARGE SCALE GENOMIC DNA]</scope>
    <source>
        <strain evidence="6 7">DSM 102200</strain>
    </source>
</reference>
<evidence type="ECO:0000256" key="1">
    <source>
        <dbReference type="ARBA" id="ARBA00009175"/>
    </source>
</evidence>
<dbReference type="InterPro" id="IPR005950">
    <property type="entry name" value="ModA"/>
</dbReference>
<evidence type="ECO:0000256" key="3">
    <source>
        <dbReference type="ARBA" id="ARBA00022729"/>
    </source>
</evidence>
<dbReference type="PIRSF" id="PIRSF004846">
    <property type="entry name" value="ModA"/>
    <property type="match status" value="1"/>
</dbReference>
<evidence type="ECO:0000313" key="6">
    <source>
        <dbReference type="EMBL" id="TQL87862.1"/>
    </source>
</evidence>
<protein>
    <submittedName>
        <fullName evidence="6">Molybdate transport system substrate-binding protein</fullName>
    </submittedName>
</protein>
<dbReference type="CDD" id="cd13538">
    <property type="entry name" value="PBP2_ModA_like_1"/>
    <property type="match status" value="1"/>
</dbReference>
<dbReference type="PANTHER" id="PTHR30632">
    <property type="entry name" value="MOLYBDATE-BINDING PERIPLASMIC PROTEIN"/>
    <property type="match status" value="1"/>
</dbReference>
<dbReference type="Pfam" id="PF13531">
    <property type="entry name" value="SBP_bac_11"/>
    <property type="match status" value="1"/>
</dbReference>
<dbReference type="GO" id="GO:0030973">
    <property type="term" value="F:molybdate ion binding"/>
    <property type="evidence" value="ECO:0007669"/>
    <property type="project" value="TreeGrafter"/>
</dbReference>
<dbReference type="GO" id="GO:0015689">
    <property type="term" value="P:molybdate ion transport"/>
    <property type="evidence" value="ECO:0007669"/>
    <property type="project" value="InterPro"/>
</dbReference>
<dbReference type="Gene3D" id="3.40.190.10">
    <property type="entry name" value="Periplasmic binding protein-like II"/>
    <property type="match status" value="2"/>
</dbReference>
<dbReference type="InterPro" id="IPR050682">
    <property type="entry name" value="ModA/WtpA"/>
</dbReference>
<keyword evidence="4" id="KW-0500">Molybdenum</keyword>
<keyword evidence="7" id="KW-1185">Reference proteome</keyword>
<comment type="similarity">
    <text evidence="1">Belongs to the bacterial solute-binding protein ModA family.</text>
</comment>
<sequence>MIERLPRPFRVLLAATLGASLTLAAGCGSTDKDSSGSSGKSGKTVFVFAAASLTETFTSLGKTFESAHPGVKVKFNFGGSSALAQQITQGAPADVFAAASPATMKTVTDAKDASGEPKVFVRNRLEIAVPPSNPGKVKAFKDLANPKLKVVECAPEVPCGAAAIKALAAAKLKVKPVSQEQDVKAALTKVQLNEADAALVYRTDVKSAAGKVKGIDFPEAAQAINDYPIATLAKAPQPDLAGQFVQLVLSDQGKSVLTQAGFESP</sequence>
<dbReference type="EMBL" id="VFOZ01000003">
    <property type="protein sequence ID" value="TQL87862.1"/>
    <property type="molecule type" value="Genomic_DNA"/>
</dbReference>
<keyword evidence="3 5" id="KW-0732">Signal</keyword>